<dbReference type="Pfam" id="PF02752">
    <property type="entry name" value="Arrestin_C"/>
    <property type="match status" value="1"/>
</dbReference>
<dbReference type="FunCoup" id="I2H3T1">
    <property type="interactions" value="64"/>
</dbReference>
<dbReference type="SMART" id="SM01017">
    <property type="entry name" value="Arrestin_C"/>
    <property type="match status" value="1"/>
</dbReference>
<feature type="region of interest" description="Disordered" evidence="1">
    <location>
        <begin position="619"/>
        <end position="658"/>
    </location>
</feature>
<feature type="compositionally biased region" description="Polar residues" evidence="1">
    <location>
        <begin position="619"/>
        <end position="629"/>
    </location>
</feature>
<dbReference type="InterPro" id="IPR014752">
    <property type="entry name" value="Arrestin-like_C"/>
</dbReference>
<dbReference type="InterPro" id="IPR050357">
    <property type="entry name" value="Arrestin_domain-protein"/>
</dbReference>
<feature type="compositionally biased region" description="Low complexity" evidence="1">
    <location>
        <begin position="642"/>
        <end position="657"/>
    </location>
</feature>
<keyword evidence="4" id="KW-1185">Reference proteome</keyword>
<feature type="compositionally biased region" description="Polar residues" evidence="1">
    <location>
        <begin position="923"/>
        <end position="960"/>
    </location>
</feature>
<dbReference type="RefSeq" id="XP_004180552.1">
    <property type="nucleotide sequence ID" value="XM_004180504.1"/>
</dbReference>
<organism evidence="3 4">
    <name type="scientific">Henningerozyma blattae (strain ATCC 34711 / CBS 6284 / DSM 70876 / NBRC 10599 / NRRL Y-10934 / UCD 77-7)</name>
    <name type="common">Yeast</name>
    <name type="synonym">Tetrapisispora blattae</name>
    <dbReference type="NCBI Taxonomy" id="1071380"/>
    <lineage>
        <taxon>Eukaryota</taxon>
        <taxon>Fungi</taxon>
        <taxon>Dikarya</taxon>
        <taxon>Ascomycota</taxon>
        <taxon>Saccharomycotina</taxon>
        <taxon>Saccharomycetes</taxon>
        <taxon>Saccharomycetales</taxon>
        <taxon>Saccharomycetaceae</taxon>
        <taxon>Henningerozyma</taxon>
    </lineage>
</organism>
<dbReference type="OrthoDB" id="2238745at2759"/>
<feature type="compositionally biased region" description="Polar residues" evidence="1">
    <location>
        <begin position="576"/>
        <end position="591"/>
    </location>
</feature>
<feature type="region of interest" description="Disordered" evidence="1">
    <location>
        <begin position="1023"/>
        <end position="1045"/>
    </location>
</feature>
<dbReference type="InterPro" id="IPR011021">
    <property type="entry name" value="Arrestin-like_N"/>
</dbReference>
<dbReference type="Pfam" id="PF00339">
    <property type="entry name" value="Arrestin_N"/>
    <property type="match status" value="1"/>
</dbReference>
<dbReference type="STRING" id="1071380.I2H3T1"/>
<dbReference type="Gene3D" id="2.60.40.640">
    <property type="match status" value="1"/>
</dbReference>
<sequence>MSAPTLSHIHAQRHAAQSQRRKSRSAASTITSNTNTTTPSINITPSSSSSTPSSTPRLSSNSNKSSPKVHNRNLANNAFAIDSLKSPVFPFEKQITDIPIDLNPVLHTATMSAYLRLAEPVLFLQGFCNSKNSKQNRNENSAPAILRGALILRFNKTTKLKSISLNFKGESRTDWPEGIPPKKTEFVEISTIVNHTWPFFNLNSNTLPNCASSLFIPIQSSSHNTNNCSNNNTLSNNIHNSPKINNILPQQHSLISDFLSHTFSPANSNSSSASSLNTAATDHPIVNNNTNNNCNNANVNSNSNVDINVFYPGDYIYTFEQPLPVSYPESIRADFGYVEYNLNLMVERTGAFKTNLNAKVPVTIVRTNSDTSVEESEPIAISRDWESHLHYDIVIASKDIILDAFLPINFHFQPVDKVSLHRIRIYLTENLDYYCKGKKVHRVEPTKKYLLAELNGPKLKNLPSTTNFNKAKNRGNLLLDHSSGDLINKDFEFEVFVPNHFNSHQSLHPDTSYDKIKSNHWIKISLRLSRVIDGKTKHYEISIDSPIHVLHKLCCHANTLLPSYNSHSHSHSNHHTTITDQTPSNNYNSTPPAYPLITHESNIFFPKDVLSNEIITTNTDQLDTTPPSDKSSHHHHHHHYHNNNNNNSSNSVNSNNNIKLQNGRRESILISSPRLKSNIYQPDILSRNLTSPQAIPLSPNLSPILLLSPTQSDDTLPPPEFDFSKDDTISLSSSDLSPSLSNNINTTSTTNNSTPLPKNPPSYIDSLKNINHSNNKSTVNHSTSTISLSRNHSNNLPTVTTTTAVSPITSPVISPSNNPFLKINDANFDPSNLQTSLFKSSTPNFPPLSSTASPIMNQNSNNSNGCNNLPIDFNKNRRRSIQDSLPATIKYDNFSFADLNEILSEHELENNESNDLVEDSVDPETSMNSGFTLDPKFTSSTEQLNQDSIDPKKSNNNHPTFNKVFTPLDSIDPLENITNNDDEENRCPIQANRPTHKKQESSVDITTFYDKSSNIDWHPLHQTNEFPNSSQNSNRPATKHLSSNPFVNYNINQNSNKSDLNKIPEDDDHNLNISQQLQSTIRRYSLEIANASTTLNDFKDVLHNSPGTVQKNISDNISDLSGYDDASLLLSSRGDSNSNQETSLNSARNSHEKKHVVKQTNINESIPPLL</sequence>
<dbReference type="GO" id="GO:0005829">
    <property type="term" value="C:cytosol"/>
    <property type="evidence" value="ECO:0007669"/>
    <property type="project" value="TreeGrafter"/>
</dbReference>
<feature type="region of interest" description="Disordered" evidence="1">
    <location>
        <begin position="732"/>
        <end position="797"/>
    </location>
</feature>
<evidence type="ECO:0000313" key="3">
    <source>
        <dbReference type="EMBL" id="CCH61033.1"/>
    </source>
</evidence>
<feature type="compositionally biased region" description="Polar residues" evidence="1">
    <location>
        <begin position="768"/>
        <end position="796"/>
    </location>
</feature>
<dbReference type="PANTHER" id="PTHR11188">
    <property type="entry name" value="ARRESTIN DOMAIN CONTAINING PROTEIN"/>
    <property type="match status" value="1"/>
</dbReference>
<proteinExistence type="predicted"/>
<dbReference type="EMBL" id="HE806319">
    <property type="protein sequence ID" value="CCH61033.1"/>
    <property type="molecule type" value="Genomic_DNA"/>
</dbReference>
<dbReference type="PANTHER" id="PTHR11188:SF174">
    <property type="entry name" value="ARRESTIN-RELATED TRAFFICKING ADAPTER 10-RELATED"/>
    <property type="match status" value="1"/>
</dbReference>
<dbReference type="InParanoid" id="I2H3T1"/>
<feature type="region of interest" description="Disordered" evidence="1">
    <location>
        <begin position="1"/>
        <end position="70"/>
    </location>
</feature>
<feature type="region of interest" description="Disordered" evidence="1">
    <location>
        <begin position="1131"/>
        <end position="1170"/>
    </location>
</feature>
<dbReference type="eggNOG" id="KOG3780">
    <property type="taxonomic scope" value="Eukaryota"/>
</dbReference>
<dbReference type="InterPro" id="IPR014756">
    <property type="entry name" value="Ig_E-set"/>
</dbReference>
<evidence type="ECO:0000313" key="4">
    <source>
        <dbReference type="Proteomes" id="UP000002866"/>
    </source>
</evidence>
<dbReference type="SUPFAM" id="SSF81296">
    <property type="entry name" value="E set domains"/>
    <property type="match status" value="1"/>
</dbReference>
<evidence type="ECO:0000259" key="2">
    <source>
        <dbReference type="SMART" id="SM01017"/>
    </source>
</evidence>
<evidence type="ECO:0000256" key="1">
    <source>
        <dbReference type="SAM" id="MobiDB-lite"/>
    </source>
</evidence>
<name>I2H3T1_HENB6</name>
<dbReference type="GO" id="GO:0030674">
    <property type="term" value="F:protein-macromolecule adaptor activity"/>
    <property type="evidence" value="ECO:0007669"/>
    <property type="project" value="TreeGrafter"/>
</dbReference>
<dbReference type="HOGENOM" id="CLU_008578_0_1_1"/>
<feature type="region of interest" description="Disordered" evidence="1">
    <location>
        <begin position="910"/>
        <end position="967"/>
    </location>
</feature>
<feature type="compositionally biased region" description="Low complexity" evidence="1">
    <location>
        <begin position="25"/>
        <end position="68"/>
    </location>
</feature>
<dbReference type="GeneID" id="14496069"/>
<feature type="region of interest" description="Disordered" evidence="1">
    <location>
        <begin position="566"/>
        <end position="593"/>
    </location>
</feature>
<feature type="compositionally biased region" description="Low complexity" evidence="1">
    <location>
        <begin position="732"/>
        <end position="756"/>
    </location>
</feature>
<dbReference type="Proteomes" id="UP000002866">
    <property type="component" value="Chromosome 4"/>
</dbReference>
<accession>I2H3T1</accession>
<feature type="domain" description="Arrestin C-terminal-like" evidence="2">
    <location>
        <begin position="385"/>
        <end position="554"/>
    </location>
</feature>
<feature type="compositionally biased region" description="Polar residues" evidence="1">
    <location>
        <begin position="1131"/>
        <end position="1148"/>
    </location>
</feature>
<gene>
    <name evidence="3" type="primary">TBLA0D05400</name>
    <name evidence="3" type="ORF">TBLA_0D05400</name>
</gene>
<dbReference type="AlphaFoldDB" id="I2H3T1"/>
<dbReference type="InterPro" id="IPR011022">
    <property type="entry name" value="Arrestin_C-like"/>
</dbReference>
<feature type="compositionally biased region" description="Basic residues" evidence="1">
    <location>
        <begin position="632"/>
        <end position="641"/>
    </location>
</feature>
<protein>
    <recommendedName>
        <fullName evidence="2">Arrestin C-terminal-like domain-containing protein</fullName>
    </recommendedName>
</protein>
<reference evidence="3 4" key="1">
    <citation type="journal article" date="2011" name="Proc. Natl. Acad. Sci. U.S.A.">
        <title>Evolutionary erosion of yeast sex chromosomes by mating-type switching accidents.</title>
        <authorList>
            <person name="Gordon J.L."/>
            <person name="Armisen D."/>
            <person name="Proux-Wera E."/>
            <person name="Oheigeartaigh S.S."/>
            <person name="Byrne K.P."/>
            <person name="Wolfe K.H."/>
        </authorList>
    </citation>
    <scope>NUCLEOTIDE SEQUENCE [LARGE SCALE GENOMIC DNA]</scope>
    <source>
        <strain evidence="4">ATCC 34711 / CBS 6284 / DSM 70876 / NBRC 10599 / NRRL Y-10934 / UCD 77-7</strain>
    </source>
</reference>
<dbReference type="KEGG" id="tbl:TBLA_0D05400"/>
<feature type="compositionally biased region" description="Acidic residues" evidence="1">
    <location>
        <begin position="910"/>
        <end position="922"/>
    </location>
</feature>
<dbReference type="GO" id="GO:0031625">
    <property type="term" value="F:ubiquitin protein ligase binding"/>
    <property type="evidence" value="ECO:0007669"/>
    <property type="project" value="TreeGrafter"/>
</dbReference>
<dbReference type="GO" id="GO:0070086">
    <property type="term" value="P:ubiquitin-dependent endocytosis"/>
    <property type="evidence" value="ECO:0007669"/>
    <property type="project" value="TreeGrafter"/>
</dbReference>